<accession>A0A4P8EF69</accession>
<evidence type="ECO:0000313" key="2">
    <source>
        <dbReference type="EMBL" id="QCO55437.1"/>
    </source>
</evidence>
<organism evidence="2 3">
    <name type="scientific">Pseudorhodobacter turbinis</name>
    <dbReference type="NCBI Taxonomy" id="2500533"/>
    <lineage>
        <taxon>Bacteria</taxon>
        <taxon>Pseudomonadati</taxon>
        <taxon>Pseudomonadota</taxon>
        <taxon>Alphaproteobacteria</taxon>
        <taxon>Rhodobacterales</taxon>
        <taxon>Paracoccaceae</taxon>
        <taxon>Pseudorhodobacter</taxon>
    </lineage>
</organism>
<dbReference type="KEGG" id="pseb:EOK75_06485"/>
<name>A0A4P8EF69_9RHOB</name>
<gene>
    <name evidence="2" type="ORF">EOK75_06485</name>
</gene>
<evidence type="ECO:0000313" key="3">
    <source>
        <dbReference type="Proteomes" id="UP000298631"/>
    </source>
</evidence>
<feature type="region of interest" description="Disordered" evidence="1">
    <location>
        <begin position="135"/>
        <end position="157"/>
    </location>
</feature>
<dbReference type="AlphaFoldDB" id="A0A4P8EF69"/>
<sequence>METNRMSVQPKRRPCLVLDVFDINGTNFVELAYGTSSPTKANRGYEVRVNQTASCHAAGLDRPSRFVCARRVIVSVNHPGFDGGDNRGTLIGRLDPPLIERMNDVRARIHAEADIHAEALREHREEQERWQREEHGFLLRNRASREATPPKLKGGLS</sequence>
<dbReference type="Proteomes" id="UP000298631">
    <property type="component" value="Chromosome"/>
</dbReference>
<proteinExistence type="predicted"/>
<dbReference type="SUPFAM" id="SSF50118">
    <property type="entry name" value="Cell growth inhibitor/plasmid maintenance toxic component"/>
    <property type="match status" value="1"/>
</dbReference>
<dbReference type="EMBL" id="CP039964">
    <property type="protein sequence ID" value="QCO55437.1"/>
    <property type="molecule type" value="Genomic_DNA"/>
</dbReference>
<protein>
    <submittedName>
        <fullName evidence="2">Uncharacterized protein</fullName>
    </submittedName>
</protein>
<reference evidence="2 3" key="1">
    <citation type="submission" date="2019-05" db="EMBL/GenBank/DDBJ databases">
        <title>Pseudorhodobacter turbinis sp. nov., isolated from the gut of the Korean turban shell.</title>
        <authorList>
            <person name="Jeong Y.-S."/>
            <person name="Kang W.-R."/>
            <person name="Bae J.-W."/>
        </authorList>
    </citation>
    <scope>NUCLEOTIDE SEQUENCE [LARGE SCALE GENOMIC DNA]</scope>
    <source>
        <strain evidence="2 3">S12M18</strain>
    </source>
</reference>
<dbReference type="OrthoDB" id="8442627at2"/>
<evidence type="ECO:0000256" key="1">
    <source>
        <dbReference type="SAM" id="MobiDB-lite"/>
    </source>
</evidence>
<keyword evidence="3" id="KW-1185">Reference proteome</keyword>